<keyword evidence="2" id="KW-1133">Transmembrane helix</keyword>
<feature type="region of interest" description="Disordered" evidence="1">
    <location>
        <begin position="44"/>
        <end position="67"/>
    </location>
</feature>
<feature type="compositionally biased region" description="Polar residues" evidence="1">
    <location>
        <begin position="53"/>
        <end position="67"/>
    </location>
</feature>
<name>A0AAN9PL77_CLITE</name>
<gene>
    <name evidence="3" type="ORF">RJT34_13187</name>
</gene>
<feature type="transmembrane region" description="Helical" evidence="2">
    <location>
        <begin position="12"/>
        <end position="35"/>
    </location>
</feature>
<evidence type="ECO:0000256" key="2">
    <source>
        <dbReference type="SAM" id="Phobius"/>
    </source>
</evidence>
<keyword evidence="2" id="KW-0812">Transmembrane</keyword>
<sequence length="194" mass="21879">MRTLYYRVCKNFSHYFILSFLLRLHLLFPPLFLFFTTIVREEGQSPPTGEGRSLTQRKNNASFQNRVQSTMGRRKAERIGRRASDPTTRAEKLLEVPSEGKGRLHVKCMVHERYRMNVLLDCVMVLTGNALAACPSETPRFSEWRIRSSDCGSLEGVVAVSFGRVGRLAQADSCFAWASVRCVVVRSGAICVSV</sequence>
<proteinExistence type="predicted"/>
<dbReference type="Proteomes" id="UP001359559">
    <property type="component" value="Unassembled WGS sequence"/>
</dbReference>
<dbReference type="AlphaFoldDB" id="A0AAN9PL77"/>
<evidence type="ECO:0000313" key="3">
    <source>
        <dbReference type="EMBL" id="KAK7302301.1"/>
    </source>
</evidence>
<evidence type="ECO:0000313" key="4">
    <source>
        <dbReference type="Proteomes" id="UP001359559"/>
    </source>
</evidence>
<protein>
    <submittedName>
        <fullName evidence="3">Uncharacterized protein</fullName>
    </submittedName>
</protein>
<keyword evidence="4" id="KW-1185">Reference proteome</keyword>
<keyword evidence="2" id="KW-0472">Membrane</keyword>
<comment type="caution">
    <text evidence="3">The sequence shown here is derived from an EMBL/GenBank/DDBJ whole genome shotgun (WGS) entry which is preliminary data.</text>
</comment>
<accession>A0AAN9PL77</accession>
<dbReference type="EMBL" id="JAYKXN010000003">
    <property type="protein sequence ID" value="KAK7302301.1"/>
    <property type="molecule type" value="Genomic_DNA"/>
</dbReference>
<evidence type="ECO:0000256" key="1">
    <source>
        <dbReference type="SAM" id="MobiDB-lite"/>
    </source>
</evidence>
<reference evidence="3 4" key="1">
    <citation type="submission" date="2024-01" db="EMBL/GenBank/DDBJ databases">
        <title>The genomes of 5 underutilized Papilionoideae crops provide insights into root nodulation and disease resistance.</title>
        <authorList>
            <person name="Yuan L."/>
        </authorList>
    </citation>
    <scope>NUCLEOTIDE SEQUENCE [LARGE SCALE GENOMIC DNA]</scope>
    <source>
        <strain evidence="3">LY-2023</strain>
        <tissue evidence="3">Leaf</tissue>
    </source>
</reference>
<organism evidence="3 4">
    <name type="scientific">Clitoria ternatea</name>
    <name type="common">Butterfly pea</name>
    <dbReference type="NCBI Taxonomy" id="43366"/>
    <lineage>
        <taxon>Eukaryota</taxon>
        <taxon>Viridiplantae</taxon>
        <taxon>Streptophyta</taxon>
        <taxon>Embryophyta</taxon>
        <taxon>Tracheophyta</taxon>
        <taxon>Spermatophyta</taxon>
        <taxon>Magnoliopsida</taxon>
        <taxon>eudicotyledons</taxon>
        <taxon>Gunneridae</taxon>
        <taxon>Pentapetalae</taxon>
        <taxon>rosids</taxon>
        <taxon>fabids</taxon>
        <taxon>Fabales</taxon>
        <taxon>Fabaceae</taxon>
        <taxon>Papilionoideae</taxon>
        <taxon>50 kb inversion clade</taxon>
        <taxon>NPAAA clade</taxon>
        <taxon>indigoferoid/millettioid clade</taxon>
        <taxon>Phaseoleae</taxon>
        <taxon>Clitoria</taxon>
    </lineage>
</organism>